<sequence length="54" mass="6050">MRIEMSHSETFFANVSGPPLIYHTKDKGPFISKDTFLQALDVTVPLKQSSHQSS</sequence>
<name>G3H9L9_CRIGR</name>
<dbReference type="AlphaFoldDB" id="G3H9L9"/>
<dbReference type="InParanoid" id="G3H9L9"/>
<reference evidence="2" key="1">
    <citation type="journal article" date="2011" name="Nat. Biotechnol.">
        <title>The genomic sequence of the Chinese hamster ovary (CHO)-K1 cell line.</title>
        <authorList>
            <person name="Xu X."/>
            <person name="Nagarajan H."/>
            <person name="Lewis N.E."/>
            <person name="Pan S."/>
            <person name="Cai Z."/>
            <person name="Liu X."/>
            <person name="Chen W."/>
            <person name="Xie M."/>
            <person name="Wang W."/>
            <person name="Hammond S."/>
            <person name="Andersen M.R."/>
            <person name="Neff N."/>
            <person name="Passarelli B."/>
            <person name="Koh W."/>
            <person name="Fan H.C."/>
            <person name="Wang J."/>
            <person name="Gui Y."/>
            <person name="Lee K.H."/>
            <person name="Betenbaugh M.J."/>
            <person name="Quake S.R."/>
            <person name="Famili I."/>
            <person name="Palsson B.O."/>
            <person name="Wang J."/>
        </authorList>
    </citation>
    <scope>NUCLEOTIDE SEQUENCE [LARGE SCALE GENOMIC DNA]</scope>
    <source>
        <strain evidence="2">CHO K1 cell line</strain>
    </source>
</reference>
<dbReference type="EMBL" id="JH000233">
    <property type="protein sequence ID" value="EGW01726.1"/>
    <property type="molecule type" value="Genomic_DNA"/>
</dbReference>
<evidence type="ECO:0000313" key="1">
    <source>
        <dbReference type="EMBL" id="EGW01726.1"/>
    </source>
</evidence>
<proteinExistence type="predicted"/>
<accession>G3H9L9</accession>
<protein>
    <submittedName>
        <fullName evidence="1">Uncharacterized protein</fullName>
    </submittedName>
</protein>
<organism evidence="1 2">
    <name type="scientific">Cricetulus griseus</name>
    <name type="common">Chinese hamster</name>
    <name type="synonym">Cricetulus barabensis griseus</name>
    <dbReference type="NCBI Taxonomy" id="10029"/>
    <lineage>
        <taxon>Eukaryota</taxon>
        <taxon>Metazoa</taxon>
        <taxon>Chordata</taxon>
        <taxon>Craniata</taxon>
        <taxon>Vertebrata</taxon>
        <taxon>Euteleostomi</taxon>
        <taxon>Mammalia</taxon>
        <taxon>Eutheria</taxon>
        <taxon>Euarchontoglires</taxon>
        <taxon>Glires</taxon>
        <taxon>Rodentia</taxon>
        <taxon>Myomorpha</taxon>
        <taxon>Muroidea</taxon>
        <taxon>Cricetidae</taxon>
        <taxon>Cricetinae</taxon>
        <taxon>Cricetulus</taxon>
    </lineage>
</organism>
<dbReference type="Proteomes" id="UP000001075">
    <property type="component" value="Unassembled WGS sequence"/>
</dbReference>
<evidence type="ECO:0000313" key="2">
    <source>
        <dbReference type="Proteomes" id="UP000001075"/>
    </source>
</evidence>
<gene>
    <name evidence="1" type="ORF">I79_007095</name>
</gene>